<dbReference type="AlphaFoldDB" id="A0A8H7Y582"/>
<feature type="compositionally biased region" description="Polar residues" evidence="3">
    <location>
        <begin position="101"/>
        <end position="117"/>
    </location>
</feature>
<dbReference type="PROSITE" id="PS00463">
    <property type="entry name" value="ZN2_CY6_FUNGAL_1"/>
    <property type="match status" value="1"/>
</dbReference>
<dbReference type="PROSITE" id="PS50048">
    <property type="entry name" value="ZN2_CY6_FUNGAL_2"/>
    <property type="match status" value="1"/>
</dbReference>
<dbReference type="InterPro" id="IPR050987">
    <property type="entry name" value="AtrR-like"/>
</dbReference>
<keyword evidence="1" id="KW-0479">Metal-binding</keyword>
<dbReference type="Gene3D" id="4.10.240.10">
    <property type="entry name" value="Zn(2)-C6 fungal-type DNA-binding domain"/>
    <property type="match status" value="1"/>
</dbReference>
<dbReference type="Pfam" id="PF04082">
    <property type="entry name" value="Fungal_trans"/>
    <property type="match status" value="1"/>
</dbReference>
<evidence type="ECO:0000259" key="4">
    <source>
        <dbReference type="PROSITE" id="PS50048"/>
    </source>
</evidence>
<dbReference type="PANTHER" id="PTHR46910">
    <property type="entry name" value="TRANSCRIPTION FACTOR PDR1"/>
    <property type="match status" value="1"/>
</dbReference>
<dbReference type="GO" id="GO:0006351">
    <property type="term" value="P:DNA-templated transcription"/>
    <property type="evidence" value="ECO:0007669"/>
    <property type="project" value="InterPro"/>
</dbReference>
<dbReference type="GO" id="GO:0000981">
    <property type="term" value="F:DNA-binding transcription factor activity, RNA polymerase II-specific"/>
    <property type="evidence" value="ECO:0007669"/>
    <property type="project" value="InterPro"/>
</dbReference>
<dbReference type="SMART" id="SM00066">
    <property type="entry name" value="GAL4"/>
    <property type="match status" value="1"/>
</dbReference>
<evidence type="ECO:0000256" key="1">
    <source>
        <dbReference type="ARBA" id="ARBA00022723"/>
    </source>
</evidence>
<evidence type="ECO:0000313" key="5">
    <source>
        <dbReference type="EMBL" id="KAG5172853.1"/>
    </source>
</evidence>
<feature type="compositionally biased region" description="Basic and acidic residues" evidence="3">
    <location>
        <begin position="786"/>
        <end position="795"/>
    </location>
</feature>
<dbReference type="InterPro" id="IPR001138">
    <property type="entry name" value="Zn2Cys6_DnaBD"/>
</dbReference>
<dbReference type="Pfam" id="PF00172">
    <property type="entry name" value="Zn_clus"/>
    <property type="match status" value="1"/>
</dbReference>
<keyword evidence="2" id="KW-0539">Nucleus</keyword>
<name>A0A8H7Y582_PSICU</name>
<evidence type="ECO:0000256" key="3">
    <source>
        <dbReference type="SAM" id="MobiDB-lite"/>
    </source>
</evidence>
<dbReference type="InterPro" id="IPR007219">
    <property type="entry name" value="XnlR_reg_dom"/>
</dbReference>
<dbReference type="CDD" id="cd00067">
    <property type="entry name" value="GAL4"/>
    <property type="match status" value="1"/>
</dbReference>
<feature type="region of interest" description="Disordered" evidence="3">
    <location>
        <begin position="768"/>
        <end position="801"/>
    </location>
</feature>
<dbReference type="GO" id="GO:0003677">
    <property type="term" value="F:DNA binding"/>
    <property type="evidence" value="ECO:0007669"/>
    <property type="project" value="InterPro"/>
</dbReference>
<dbReference type="EMBL" id="JAFIQS010000002">
    <property type="protein sequence ID" value="KAG5172853.1"/>
    <property type="molecule type" value="Genomic_DNA"/>
</dbReference>
<feature type="region of interest" description="Disordered" evidence="3">
    <location>
        <begin position="90"/>
        <end position="117"/>
    </location>
</feature>
<reference evidence="5" key="1">
    <citation type="submission" date="2021-02" db="EMBL/GenBank/DDBJ databases">
        <title>Psilocybe cubensis genome.</title>
        <authorList>
            <person name="Mckernan K.J."/>
            <person name="Crawford S."/>
            <person name="Trippe A."/>
            <person name="Kane L.T."/>
            <person name="Mclaughlin S."/>
        </authorList>
    </citation>
    <scope>NUCLEOTIDE SEQUENCE [LARGE SCALE GENOMIC DNA]</scope>
    <source>
        <strain evidence="5">MGC-MH-2018</strain>
    </source>
</reference>
<dbReference type="CDD" id="cd12148">
    <property type="entry name" value="fungal_TF_MHR"/>
    <property type="match status" value="1"/>
</dbReference>
<gene>
    <name evidence="5" type="ORF">JR316_002356</name>
</gene>
<proteinExistence type="predicted"/>
<accession>A0A8H7Y582</accession>
<dbReference type="PANTHER" id="PTHR46910:SF38">
    <property type="entry name" value="ZN(2)-C6 FUNGAL-TYPE DOMAIN-CONTAINING PROTEIN"/>
    <property type="match status" value="1"/>
</dbReference>
<organism evidence="5">
    <name type="scientific">Psilocybe cubensis</name>
    <name type="common">Psychedelic mushroom</name>
    <name type="synonym">Stropharia cubensis</name>
    <dbReference type="NCBI Taxonomy" id="181762"/>
    <lineage>
        <taxon>Eukaryota</taxon>
        <taxon>Fungi</taxon>
        <taxon>Dikarya</taxon>
        <taxon>Basidiomycota</taxon>
        <taxon>Agaricomycotina</taxon>
        <taxon>Agaricomycetes</taxon>
        <taxon>Agaricomycetidae</taxon>
        <taxon>Agaricales</taxon>
        <taxon>Agaricineae</taxon>
        <taxon>Strophariaceae</taxon>
        <taxon>Psilocybe</taxon>
    </lineage>
</organism>
<protein>
    <recommendedName>
        <fullName evidence="4">Zn(2)-C6 fungal-type domain-containing protein</fullName>
    </recommendedName>
</protein>
<dbReference type="SMART" id="SM00906">
    <property type="entry name" value="Fungal_trans"/>
    <property type="match status" value="1"/>
</dbReference>
<feature type="region of interest" description="Disordered" evidence="3">
    <location>
        <begin position="928"/>
        <end position="973"/>
    </location>
</feature>
<dbReference type="InterPro" id="IPR036864">
    <property type="entry name" value="Zn2-C6_fun-type_DNA-bd_sf"/>
</dbReference>
<sequence length="973" mass="111461">MSPTSGNVSQLKKHKKERACDACRRRKTKCDGPFMPSNICTNCTQSRKPCTYVEASKPRSPPKAYVTGLEDKLEAMEAILKRIQPDVDFSDELGPPVIRNSWKTQDDSSPASSSNAINRTSSFASAGLSPIMIPFHSDKAETVTLNPEVFPPPVSTHLVFHSQPRRARQSRILSDTSFLAYRDNLDLTEDSDTETSSSSETEEIVITSIVGRTKITLRASENDDSDDDNNIRFHGRSSTAGLVETTRQFKHMHMRDTLGSNRPSNDLPVSPDNRSVAQTRRPQFWQTPVWESQYEGARGDNPTILRDLLRKFPPPDLMEILIDLYFRHSNTMFPLLHRPTFDRQWKSRLYHRNIWFAGACSSIFAIGSRWCSDKRVLREALETQGQNLDWRRAGSQYFEIALDIHRIRRNLFHPAIDDILSKLMSIYLKGTSSFPTAWFFISGGIRKAQDIGAHRKKVYQTVSNIDDELWKRAFWHLVVFDRLGGVSLGRACGMGEEDFDLDLPLEVDDAYLNVTQKQPFKQPTDIPSSITAFNELIKLTQIMAFTLKTLYATDKSRIYRGLVPLKRQSLVDQLSIALEEWKEGLPEHLRWRERMDNPVFSCQAATLLNTYHVARMLVHRPSITALALPSSDVDAQHVDFAFSVCIDAATSCADIIKTQLQRGIEYIHIPNIIDVSHMASAFLVVNTWYLMLKQRRLQNQDIKPHLAQKIDKTNTSIQNLLRVLEELEDRWGSVGCLMQDLQVALPEWDEFEPPEHFVSNARANRQFSPKEPAYDSQNMTSTIHDPPIKNRHLDSRSNSSLRNRHSIAELPSLSHLHRFLEPLPLSHSPSVPHSGWLPPIAPEGQQAEYQRHDMRGHLLIGARARALSATTSNVSWNDQTLPFISSMRRTSTPNLTFNDHQHVNRDSRQETWTSSIVYHRPHLPESTRYEDVDMRSEDDDYALTPRYDVQPEQRRSSPIKIYDPWPYDRRGHR</sequence>
<dbReference type="GO" id="GO:0008270">
    <property type="term" value="F:zinc ion binding"/>
    <property type="evidence" value="ECO:0007669"/>
    <property type="project" value="InterPro"/>
</dbReference>
<dbReference type="SUPFAM" id="SSF57701">
    <property type="entry name" value="Zn2/Cys6 DNA-binding domain"/>
    <property type="match status" value="1"/>
</dbReference>
<evidence type="ECO:0000256" key="2">
    <source>
        <dbReference type="ARBA" id="ARBA00023242"/>
    </source>
</evidence>
<comment type="caution">
    <text evidence="5">The sequence shown here is derived from an EMBL/GenBank/DDBJ whole genome shotgun (WGS) entry which is preliminary data.</text>
</comment>
<feature type="region of interest" description="Disordered" evidence="3">
    <location>
        <begin position="256"/>
        <end position="278"/>
    </location>
</feature>
<feature type="domain" description="Zn(2)-C6 fungal-type" evidence="4">
    <location>
        <begin position="19"/>
        <end position="52"/>
    </location>
</feature>